<dbReference type="AlphaFoldDB" id="H1DEK5"/>
<organism evidence="3 4">
    <name type="scientific">Odoribacter laneus YIT 12061</name>
    <dbReference type="NCBI Taxonomy" id="742817"/>
    <lineage>
        <taxon>Bacteria</taxon>
        <taxon>Pseudomonadati</taxon>
        <taxon>Bacteroidota</taxon>
        <taxon>Bacteroidia</taxon>
        <taxon>Bacteroidales</taxon>
        <taxon>Odoribacteraceae</taxon>
        <taxon>Odoribacter</taxon>
    </lineage>
</organism>
<sequence>MKHLKLLFALGILLFFSCQTVSARGVRIPFGDREVLNKVADLPDTDDYKIDEGNYIDLATLHQEFNIAYILPLYIEKEPRLVGYCEKEDTYYELTDEQLSTILEANHLDGKKLNRLGFYTRYGGKIVGLIIIAFIIRGFIPNKKKNIKPVEI</sequence>
<accession>H1DEK5</accession>
<gene>
    <name evidence="3" type="ORF">HMPREF9449_00691</name>
</gene>
<evidence type="ECO:0000256" key="2">
    <source>
        <dbReference type="SAM" id="SignalP"/>
    </source>
</evidence>
<feature type="transmembrane region" description="Helical" evidence="1">
    <location>
        <begin position="122"/>
        <end position="140"/>
    </location>
</feature>
<keyword evidence="1" id="KW-1133">Transmembrane helix</keyword>
<proteinExistence type="predicted"/>
<evidence type="ECO:0000313" key="4">
    <source>
        <dbReference type="Proteomes" id="UP000004892"/>
    </source>
</evidence>
<keyword evidence="2" id="KW-0732">Signal</keyword>
<comment type="caution">
    <text evidence="3">The sequence shown here is derived from an EMBL/GenBank/DDBJ whole genome shotgun (WGS) entry which is preliminary data.</text>
</comment>
<dbReference type="PROSITE" id="PS51257">
    <property type="entry name" value="PROKAR_LIPOPROTEIN"/>
    <property type="match status" value="1"/>
</dbReference>
<keyword evidence="4" id="KW-1185">Reference proteome</keyword>
<dbReference type="PATRIC" id="fig|742817.3.peg.740"/>
<evidence type="ECO:0000313" key="3">
    <source>
        <dbReference type="EMBL" id="EHP49905.1"/>
    </source>
</evidence>
<dbReference type="Proteomes" id="UP000004892">
    <property type="component" value="Unassembled WGS sequence"/>
</dbReference>
<dbReference type="RefSeq" id="WP_009135839.1">
    <property type="nucleotide sequence ID" value="NZ_JH594596.1"/>
</dbReference>
<dbReference type="HOGENOM" id="CLU_140996_0_0_10"/>
<keyword evidence="1" id="KW-0472">Membrane</keyword>
<evidence type="ECO:0000256" key="1">
    <source>
        <dbReference type="SAM" id="Phobius"/>
    </source>
</evidence>
<dbReference type="EMBL" id="ADMC01000008">
    <property type="protein sequence ID" value="EHP49905.1"/>
    <property type="molecule type" value="Genomic_DNA"/>
</dbReference>
<dbReference type="STRING" id="742817.HMPREF9449_00691"/>
<keyword evidence="1" id="KW-0812">Transmembrane</keyword>
<feature type="chain" id="PRO_5003549394" evidence="2">
    <location>
        <begin position="24"/>
        <end position="152"/>
    </location>
</feature>
<dbReference type="eggNOG" id="ENOG503334A">
    <property type="taxonomic scope" value="Bacteria"/>
</dbReference>
<reference evidence="3 4" key="1">
    <citation type="submission" date="2012-01" db="EMBL/GenBank/DDBJ databases">
        <title>The Genome Sequence of Odoribacter laneus YIT 12061.</title>
        <authorList>
            <consortium name="The Broad Institute Genome Sequencing Platform"/>
            <person name="Earl A."/>
            <person name="Ward D."/>
            <person name="Feldgarden M."/>
            <person name="Gevers D."/>
            <person name="Morotomi M."/>
            <person name="Young S.K."/>
            <person name="Zeng Q."/>
            <person name="Gargeya S."/>
            <person name="Fitzgerald M."/>
            <person name="Haas B."/>
            <person name="Abouelleil A."/>
            <person name="Alvarado L."/>
            <person name="Arachchi H.M."/>
            <person name="Berlin A."/>
            <person name="Chapman S.B."/>
            <person name="Gearin G."/>
            <person name="Goldberg J."/>
            <person name="Griggs A."/>
            <person name="Gujja S."/>
            <person name="Hansen M."/>
            <person name="Heiman D."/>
            <person name="Howarth C."/>
            <person name="Larimer J."/>
            <person name="Lui A."/>
            <person name="MacDonald P.J.P."/>
            <person name="McCowen C."/>
            <person name="Montmayeur A."/>
            <person name="Murphy C."/>
            <person name="Neiman D."/>
            <person name="Pearson M."/>
            <person name="Priest M."/>
            <person name="Roberts A."/>
            <person name="Saif S."/>
            <person name="Shea T."/>
            <person name="Sisk P."/>
            <person name="Stolte C."/>
            <person name="Sykes S."/>
            <person name="Wortman J."/>
            <person name="Nusbaum C."/>
            <person name="Birren B."/>
        </authorList>
    </citation>
    <scope>NUCLEOTIDE SEQUENCE [LARGE SCALE GENOMIC DNA]</scope>
    <source>
        <strain evidence="3 4">YIT 12061</strain>
    </source>
</reference>
<name>H1DEK5_9BACT</name>
<protein>
    <submittedName>
        <fullName evidence="3">Uncharacterized protein</fullName>
    </submittedName>
</protein>
<feature type="signal peptide" evidence="2">
    <location>
        <begin position="1"/>
        <end position="23"/>
    </location>
</feature>
<dbReference type="GeneID" id="98068316"/>